<dbReference type="PANTHER" id="PTHR14969">
    <property type="entry name" value="SPHINGOSINE-1-PHOSPHATE PHOSPHOHYDROLASE"/>
    <property type="match status" value="1"/>
</dbReference>
<gene>
    <name evidence="3" type="ORF">AUL39_00945</name>
</gene>
<feature type="transmembrane region" description="Helical" evidence="1">
    <location>
        <begin position="163"/>
        <end position="181"/>
    </location>
</feature>
<feature type="transmembrane region" description="Helical" evidence="1">
    <location>
        <begin position="20"/>
        <end position="36"/>
    </location>
</feature>
<dbReference type="RefSeq" id="WP_059052721.1">
    <property type="nucleotide sequence ID" value="NZ_LOJF01000001.1"/>
</dbReference>
<dbReference type="OrthoDB" id="5289372at2"/>
<evidence type="ECO:0000259" key="2">
    <source>
        <dbReference type="SMART" id="SM00014"/>
    </source>
</evidence>
<dbReference type="EMBL" id="LOJF01000001">
    <property type="protein sequence ID" value="KUH58944.1"/>
    <property type="molecule type" value="Genomic_DNA"/>
</dbReference>
<dbReference type="InterPro" id="IPR036938">
    <property type="entry name" value="PAP2/HPO_sf"/>
</dbReference>
<organism evidence="3 4">
    <name type="scientific">Tractidigestivibacter scatoligenes</name>
    <name type="common">Olsenella scatoligenes</name>
    <dbReference type="NCBI Taxonomy" id="1299998"/>
    <lineage>
        <taxon>Bacteria</taxon>
        <taxon>Bacillati</taxon>
        <taxon>Actinomycetota</taxon>
        <taxon>Coriobacteriia</taxon>
        <taxon>Coriobacteriales</taxon>
        <taxon>Atopobiaceae</taxon>
        <taxon>Tractidigestivibacter</taxon>
    </lineage>
</organism>
<keyword evidence="1" id="KW-0812">Transmembrane</keyword>
<dbReference type="CDD" id="cd03392">
    <property type="entry name" value="PAP2_like_2"/>
    <property type="match status" value="1"/>
</dbReference>
<dbReference type="STRING" id="1299998.AUL39_00945"/>
<dbReference type="SUPFAM" id="SSF48317">
    <property type="entry name" value="Acid phosphatase/Vanadium-dependent haloperoxidase"/>
    <property type="match status" value="1"/>
</dbReference>
<keyword evidence="4" id="KW-1185">Reference proteome</keyword>
<dbReference type="AlphaFoldDB" id="A0A124EGY6"/>
<feature type="transmembrane region" description="Helical" evidence="1">
    <location>
        <begin position="138"/>
        <end position="156"/>
    </location>
</feature>
<dbReference type="Pfam" id="PF01569">
    <property type="entry name" value="PAP2"/>
    <property type="match status" value="1"/>
</dbReference>
<evidence type="ECO:0000313" key="3">
    <source>
        <dbReference type="EMBL" id="KUH58944.1"/>
    </source>
</evidence>
<sequence length="226" mass="25237">MADHLAEKGHAFRRLVRENLRLILAAVAACVFIWLLEEVGEGELTKLDAGAYQLFVQDLRQPWLTPYMESISELAQPVVLLVMLLAVEAFAPGRRPGACAAVNLVCAVALNLLLKQLVQRPRPDGFRLIAETGYSFPSGHSMVAMAFYGLLAWMVWHYERDRFVRWFCVIGFGLVIVLIGISRIYLGVHYASDVIAGFCVSLIWLALYTKLVVPLMLDEGNVTAQE</sequence>
<comment type="caution">
    <text evidence="3">The sequence shown here is derived from an EMBL/GenBank/DDBJ whole genome shotgun (WGS) entry which is preliminary data.</text>
</comment>
<feature type="transmembrane region" description="Helical" evidence="1">
    <location>
        <begin position="98"/>
        <end position="118"/>
    </location>
</feature>
<dbReference type="Gene3D" id="1.20.144.10">
    <property type="entry name" value="Phosphatidic acid phosphatase type 2/haloperoxidase"/>
    <property type="match status" value="1"/>
</dbReference>
<proteinExistence type="predicted"/>
<dbReference type="SMART" id="SM00014">
    <property type="entry name" value="acidPPc"/>
    <property type="match status" value="1"/>
</dbReference>
<feature type="transmembrane region" description="Helical" evidence="1">
    <location>
        <begin position="74"/>
        <end position="91"/>
    </location>
</feature>
<feature type="transmembrane region" description="Helical" evidence="1">
    <location>
        <begin position="187"/>
        <end position="207"/>
    </location>
</feature>
<keyword evidence="1" id="KW-0472">Membrane</keyword>
<evidence type="ECO:0000256" key="1">
    <source>
        <dbReference type="SAM" id="Phobius"/>
    </source>
</evidence>
<dbReference type="InterPro" id="IPR000326">
    <property type="entry name" value="PAP2/HPO"/>
</dbReference>
<evidence type="ECO:0000313" key="4">
    <source>
        <dbReference type="Proteomes" id="UP000054078"/>
    </source>
</evidence>
<dbReference type="Proteomes" id="UP000054078">
    <property type="component" value="Unassembled WGS sequence"/>
</dbReference>
<dbReference type="PANTHER" id="PTHR14969:SF13">
    <property type="entry name" value="AT30094P"/>
    <property type="match status" value="1"/>
</dbReference>
<name>A0A124EGY6_TRASO</name>
<reference evidence="3 4" key="1">
    <citation type="submission" date="2015-12" db="EMBL/GenBank/DDBJ databases">
        <title>Draft Genome Sequence of Olsenella scatoligenes SK9K4T; a Producer of 3-Methylindole- (skatole) and 4-Methylphenol- (p-cresol) Isolated from Pig Feces.</title>
        <authorList>
            <person name="Li X."/>
            <person name="Borg B."/>
            <person name="Canibe N."/>
        </authorList>
    </citation>
    <scope>NUCLEOTIDE SEQUENCE [LARGE SCALE GENOMIC DNA]</scope>
    <source>
        <strain evidence="3 4">SK9K4</strain>
    </source>
</reference>
<protein>
    <submittedName>
        <fullName evidence="3">Phosphoesterase</fullName>
    </submittedName>
</protein>
<feature type="domain" description="Phosphatidic acid phosphatase type 2/haloperoxidase" evidence="2">
    <location>
        <begin position="96"/>
        <end position="209"/>
    </location>
</feature>
<accession>A0A124EGY6</accession>
<keyword evidence="1" id="KW-1133">Transmembrane helix</keyword>